<dbReference type="InterPro" id="IPR006143">
    <property type="entry name" value="RND_pump_MFP"/>
</dbReference>
<dbReference type="GO" id="GO:0005886">
    <property type="term" value="C:plasma membrane"/>
    <property type="evidence" value="ECO:0007669"/>
    <property type="project" value="TreeGrafter"/>
</dbReference>
<dbReference type="Gene3D" id="2.40.420.20">
    <property type="match status" value="1"/>
</dbReference>
<evidence type="ECO:0000313" key="7">
    <source>
        <dbReference type="Proteomes" id="UP001208692"/>
    </source>
</evidence>
<dbReference type="Pfam" id="PF25919">
    <property type="entry name" value="BSH_CusB"/>
    <property type="match status" value="1"/>
</dbReference>
<dbReference type="Gene3D" id="2.40.50.100">
    <property type="match status" value="1"/>
</dbReference>
<evidence type="ECO:0000313" key="5">
    <source>
        <dbReference type="EMBL" id="GJM53952.1"/>
    </source>
</evidence>
<dbReference type="NCBIfam" id="TIGR01730">
    <property type="entry name" value="RND_mfp"/>
    <property type="match status" value="1"/>
</dbReference>
<dbReference type="EMBL" id="BQKA01000027">
    <property type="protein sequence ID" value="GJM50457.1"/>
    <property type="molecule type" value="Genomic_DNA"/>
</dbReference>
<evidence type="ECO:0000259" key="2">
    <source>
        <dbReference type="Pfam" id="PF25919"/>
    </source>
</evidence>
<dbReference type="GO" id="GO:0030313">
    <property type="term" value="C:cell envelope"/>
    <property type="evidence" value="ECO:0007669"/>
    <property type="project" value="UniProtKB-SubCell"/>
</dbReference>
<feature type="domain" description="CusB-like barrel-sandwich hybrid" evidence="2">
    <location>
        <begin position="58"/>
        <end position="176"/>
    </location>
</feature>
<comment type="similarity">
    <text evidence="1">Belongs to the membrane fusion protein (MFP) (TC 8.A.1) family.</text>
</comment>
<dbReference type="RefSeq" id="WP_264846999.1">
    <property type="nucleotide sequence ID" value="NZ_BPMA01000037.1"/>
</dbReference>
<evidence type="ECO:0000313" key="4">
    <source>
        <dbReference type="EMBL" id="GJM50457.1"/>
    </source>
</evidence>
<name>A0AAV5AT26_9FLAO</name>
<proteinExistence type="inferred from homology"/>
<dbReference type="Gene3D" id="1.10.287.470">
    <property type="entry name" value="Helix hairpin bin"/>
    <property type="match status" value="1"/>
</dbReference>
<evidence type="ECO:0000256" key="1">
    <source>
        <dbReference type="ARBA" id="ARBA00009477"/>
    </source>
</evidence>
<dbReference type="AlphaFoldDB" id="A0AAV5AT26"/>
<comment type="caution">
    <text evidence="4">The sequence shown here is derived from an EMBL/GenBank/DDBJ whole genome shotgun (WGS) entry which is preliminary data.</text>
</comment>
<dbReference type="Proteomes" id="UP001207736">
    <property type="component" value="Unassembled WGS sequence"/>
</dbReference>
<reference evidence="4 7" key="1">
    <citation type="submission" date="2021-11" db="EMBL/GenBank/DDBJ databases">
        <title>Draft genome sequence of Capnocytophaga sp. strain KC07075 isolated from cat oral cavity.</title>
        <authorList>
            <person name="Suzuki M."/>
            <person name="Imaoka K."/>
            <person name="Kimura M."/>
            <person name="Morikawa S."/>
            <person name="Maeda K."/>
        </authorList>
    </citation>
    <scope>NUCLEOTIDE SEQUENCE</scope>
    <source>
        <strain evidence="4">KC07075</strain>
        <strain evidence="5 7">KC07079</strain>
    </source>
</reference>
<dbReference type="PANTHER" id="PTHR30158:SF23">
    <property type="entry name" value="MULTIDRUG RESISTANCE PROTEIN MEXA"/>
    <property type="match status" value="1"/>
</dbReference>
<dbReference type="GO" id="GO:0022857">
    <property type="term" value="F:transmembrane transporter activity"/>
    <property type="evidence" value="ECO:0007669"/>
    <property type="project" value="InterPro"/>
</dbReference>
<gene>
    <name evidence="4" type="ORF">RCZ15_14300</name>
    <name evidence="5" type="ORF">RCZ16_22680</name>
</gene>
<sequence length="365" mass="39148">MRKCIILALSAFVIACKEAPKPMQQGAKELPVIRVGAQSSTNQLAYPVNIEGTINSPVQARVSGYITQVLVDEGAKVSKGQPLFRLETQALSQSAQAAKSAVDAAQVEVSRLEPLVAKNIVSHVQLETAKANLSRAKASYAEVNANLDYAIVRAPVNGVVGSINLREGALVSANSTTLTTVSDVKQVYAYFSMNEKEYLSFLGNAKGGSLSEKISNLPEVTLRMANGQLYDLKGKIQAVTGQIDKTTGSIQFRATFDNPNGLLTNGNSGTILLPETHTNTLVIPEVATYEMQGVIFAFKVENDTLKQVILTLKNRSNNLAVVESGLENGDLLLVQGLNTARSGMVIKPKEVSMDSIVQAIKPIFR</sequence>
<evidence type="ECO:0000313" key="6">
    <source>
        <dbReference type="Proteomes" id="UP001207736"/>
    </source>
</evidence>
<dbReference type="InterPro" id="IPR058790">
    <property type="entry name" value="BSH_CusB"/>
</dbReference>
<dbReference type="Proteomes" id="UP001208692">
    <property type="component" value="Unassembled WGS sequence"/>
</dbReference>
<dbReference type="Gene3D" id="2.40.30.170">
    <property type="match status" value="1"/>
</dbReference>
<dbReference type="Pfam" id="PF25944">
    <property type="entry name" value="Beta-barrel_RND"/>
    <property type="match status" value="1"/>
</dbReference>
<dbReference type="InterPro" id="IPR058626">
    <property type="entry name" value="MdtA-like_b-barrel"/>
</dbReference>
<organism evidence="4 6">
    <name type="scientific">Capnocytophaga catalasegens</name>
    <dbReference type="NCBI Taxonomy" id="1004260"/>
    <lineage>
        <taxon>Bacteria</taxon>
        <taxon>Pseudomonadati</taxon>
        <taxon>Bacteroidota</taxon>
        <taxon>Flavobacteriia</taxon>
        <taxon>Flavobacteriales</taxon>
        <taxon>Flavobacteriaceae</taxon>
        <taxon>Capnocytophaga</taxon>
    </lineage>
</organism>
<protein>
    <submittedName>
        <fullName evidence="4">RND transporter</fullName>
    </submittedName>
</protein>
<feature type="domain" description="Multidrug resistance protein MdtA-like beta-barrel" evidence="3">
    <location>
        <begin position="217"/>
        <end position="266"/>
    </location>
</feature>
<accession>A0AAV5AT26</accession>
<dbReference type="GO" id="GO:0046677">
    <property type="term" value="P:response to antibiotic"/>
    <property type="evidence" value="ECO:0007669"/>
    <property type="project" value="TreeGrafter"/>
</dbReference>
<dbReference type="PROSITE" id="PS51257">
    <property type="entry name" value="PROKAR_LIPOPROTEIN"/>
    <property type="match status" value="1"/>
</dbReference>
<dbReference type="EMBL" id="BQKB01000053">
    <property type="protein sequence ID" value="GJM53952.1"/>
    <property type="molecule type" value="Genomic_DNA"/>
</dbReference>
<keyword evidence="7" id="KW-1185">Reference proteome</keyword>
<dbReference type="PANTHER" id="PTHR30158">
    <property type="entry name" value="ACRA/E-RELATED COMPONENT OF DRUG EFFLUX TRANSPORTER"/>
    <property type="match status" value="1"/>
</dbReference>
<dbReference type="SUPFAM" id="SSF111369">
    <property type="entry name" value="HlyD-like secretion proteins"/>
    <property type="match status" value="1"/>
</dbReference>
<evidence type="ECO:0000259" key="3">
    <source>
        <dbReference type="Pfam" id="PF25944"/>
    </source>
</evidence>